<feature type="binding site" evidence="5">
    <location>
        <position position="103"/>
    </location>
    <ligand>
        <name>ATP</name>
        <dbReference type="ChEBI" id="CHEBI:30616"/>
    </ligand>
</feature>
<dbReference type="SMART" id="SM00220">
    <property type="entry name" value="S_TKc"/>
    <property type="match status" value="1"/>
</dbReference>
<dbReference type="Pfam" id="PF20703">
    <property type="entry name" value="nSTAND1"/>
    <property type="match status" value="1"/>
</dbReference>
<dbReference type="SUPFAM" id="SSF56112">
    <property type="entry name" value="Protein kinase-like (PK-like)"/>
    <property type="match status" value="1"/>
</dbReference>
<dbReference type="GO" id="GO:0004674">
    <property type="term" value="F:protein serine/threonine kinase activity"/>
    <property type="evidence" value="ECO:0007669"/>
    <property type="project" value="UniProtKB-KW"/>
</dbReference>
<dbReference type="KEGG" id="cfus:CYFUS_004417"/>
<evidence type="ECO:0000256" key="4">
    <source>
        <dbReference type="ARBA" id="ARBA00022840"/>
    </source>
</evidence>
<reference evidence="8 9" key="1">
    <citation type="submission" date="2017-06" db="EMBL/GenBank/DDBJ databases">
        <title>Sequencing and comparative analysis of myxobacterial genomes.</title>
        <authorList>
            <person name="Rupp O."/>
            <person name="Goesmann A."/>
            <person name="Sogaard-Andersen L."/>
        </authorList>
    </citation>
    <scope>NUCLEOTIDE SEQUENCE [LARGE SCALE GENOMIC DNA]</scope>
    <source>
        <strain evidence="8 9">DSM 52655</strain>
    </source>
</reference>
<dbReference type="Pfam" id="PF00069">
    <property type="entry name" value="Pkinase"/>
    <property type="match status" value="1"/>
</dbReference>
<dbReference type="Gene3D" id="3.30.200.20">
    <property type="entry name" value="Phosphorylase Kinase, domain 1"/>
    <property type="match status" value="1"/>
</dbReference>
<keyword evidence="4 5" id="KW-0067">ATP-binding</keyword>
<keyword evidence="1" id="KW-0808">Transferase</keyword>
<dbReference type="InterPro" id="IPR017441">
    <property type="entry name" value="Protein_kinase_ATP_BS"/>
</dbReference>
<dbReference type="PROSITE" id="PS00107">
    <property type="entry name" value="PROTEIN_KINASE_ATP"/>
    <property type="match status" value="1"/>
</dbReference>
<dbReference type="SUPFAM" id="SSF56436">
    <property type="entry name" value="C-type lectin-like"/>
    <property type="match status" value="1"/>
</dbReference>
<protein>
    <submittedName>
        <fullName evidence="8">Putative serine/threonine protein kinase</fullName>
    </submittedName>
</protein>
<accession>A0A250J618</accession>
<name>A0A250J618_9BACT</name>
<dbReference type="PROSITE" id="PS50011">
    <property type="entry name" value="PROTEIN_KINASE_DOM"/>
    <property type="match status" value="1"/>
</dbReference>
<keyword evidence="3 8" id="KW-0418">Kinase</keyword>
<dbReference type="InterPro" id="IPR000719">
    <property type="entry name" value="Prot_kinase_dom"/>
</dbReference>
<evidence type="ECO:0000313" key="8">
    <source>
        <dbReference type="EMBL" id="ATB38978.1"/>
    </source>
</evidence>
<dbReference type="Pfam" id="PF03781">
    <property type="entry name" value="FGE-sulfatase"/>
    <property type="match status" value="1"/>
</dbReference>
<evidence type="ECO:0000313" key="9">
    <source>
        <dbReference type="Proteomes" id="UP000217257"/>
    </source>
</evidence>
<dbReference type="EMBL" id="CP022098">
    <property type="protein sequence ID" value="ATB38978.1"/>
    <property type="molecule type" value="Genomic_DNA"/>
</dbReference>
<sequence length="1306" mass="144692">MSECLTDEILARLLDGRLTAEELTHMHEHMDECSQCREFVLRLIHRTSSQEESQEETAPLPIAGWTPPTEFDEFRLVRPLGQGAMGVVYLARDTRLRRLVAVKFIASRHPEAQARERFHKEAQAIAQLQHTNVVTVFRIGQVGDHPYIITEYLEGQTLSTLDLPLPWRRALGLGVGLARGLEAAHAAGVLHRDLKPSNAFLTLSGEVKLLDFGLAEFVDHSAPGESGLARTVVGTPSYMAPELFQRESATPQSDLYALGVVLYQLCTGKLPARSWTGSTKSPPEPARSSEDEGPPSLTEDVPGIDLDFASLIQRCLHVAPDQRYGSAEALRAALERLHVPEVRWEGNPYRGLASFEAEHRALFFGRDADIEGVLERLRRQPLVLIAGDSGIGKSSLCRAGILPRATQGALDGSRNFTSLTLQPGRRPLAALAAALVPVLKRPEDELGAWLAEQPGRLGPALRALCGPGQGLLLFVDQLEELITLSEPAQAEHFARLLGELGELTESSSGVRVLVAVRGDFLTRAGVLPGLDTAFERALYLLRPLSADGVREAIVGPARGRGVTFEAAALQTLVEAMARGSGSLPLLQFALAELWERRDSVRGHITQASLEAMGGVAGALSRHADAVLAPLHETGQRAARQLLGLLITAEGTRGERSEEELLTVSPEAGTALRALVEGRLLQARAVGGRTHYELAHEALITSWGTLRRWLDEDVGQRALRQRLEVARAEWERLGRPEELLWRKRQLDEARALPAADPGSREQDFLRASWRAVRREELRRGLAMFLVVFLVGGIYGGLSLWGHLETQCAVEEKRGLARAEFALGHEWRQRASAARTQALELFDPEGAGTKGEPHQRWAKAEEIWREEAIQAFNIADTAHAEAWRALEDILERVGNETDTHELRIQLTHERLLLAEEFHRTEASAQFLLDLKRLTATDPVWRERLDALAGLEVQTTPPGAGVELCRYKKSKGMWQCEPVSLPSPQTPIARLSLEAGSYHLRFTREGQAPVDLPLLLERGKTEQIQINLPSSVPEDYVYIPPGCFLMGSNDLEEVRDFMRSMPMHKRCMKEGEGYLMGKYEVTLDDWIRYLESGAATEEERNLLVTEKSSAWGALTLRPLGADSWEFSLKLASGDVLTARDDQRLRYPHRSLRQEQNWRRFPLAGVSAKELSGYLSWLNRTELPGVRLCNEMEWVRAARGADDRRYPHGSQLEPDDANFDETYGRQPENFGPDEVGAHPAAVSPFGIHDMAGNVSEMVQPPVADLGDIVIPGGAWYFERIVAFIPNRQAFTATSRDVTVGVRLCASWPPR</sequence>
<dbReference type="RefSeq" id="WP_095987073.1">
    <property type="nucleotide sequence ID" value="NZ_CP022098.1"/>
</dbReference>
<evidence type="ECO:0000256" key="6">
    <source>
        <dbReference type="SAM" id="MobiDB-lite"/>
    </source>
</evidence>
<dbReference type="SUPFAM" id="SSF52540">
    <property type="entry name" value="P-loop containing nucleoside triphosphate hydrolases"/>
    <property type="match status" value="1"/>
</dbReference>
<dbReference type="Proteomes" id="UP000217257">
    <property type="component" value="Chromosome"/>
</dbReference>
<dbReference type="PANTHER" id="PTHR43289">
    <property type="entry name" value="MITOGEN-ACTIVATED PROTEIN KINASE KINASE KINASE 20-RELATED"/>
    <property type="match status" value="1"/>
</dbReference>
<proteinExistence type="predicted"/>
<dbReference type="InterPro" id="IPR027417">
    <property type="entry name" value="P-loop_NTPase"/>
</dbReference>
<gene>
    <name evidence="8" type="ORF">CYFUS_004417</name>
</gene>
<feature type="domain" description="Protein kinase" evidence="7">
    <location>
        <begin position="74"/>
        <end position="337"/>
    </location>
</feature>
<dbReference type="GO" id="GO:0005524">
    <property type="term" value="F:ATP binding"/>
    <property type="evidence" value="ECO:0007669"/>
    <property type="project" value="UniProtKB-UniRule"/>
</dbReference>
<evidence type="ECO:0000256" key="3">
    <source>
        <dbReference type="ARBA" id="ARBA00022777"/>
    </source>
</evidence>
<dbReference type="CDD" id="cd14014">
    <property type="entry name" value="STKc_PknB_like"/>
    <property type="match status" value="1"/>
</dbReference>
<dbReference type="InterPro" id="IPR049052">
    <property type="entry name" value="nSTAND1"/>
</dbReference>
<dbReference type="InterPro" id="IPR016187">
    <property type="entry name" value="CTDL_fold"/>
</dbReference>
<dbReference type="InterPro" id="IPR005532">
    <property type="entry name" value="SUMF_dom"/>
</dbReference>
<organism evidence="8 9">
    <name type="scientific">Cystobacter fuscus</name>
    <dbReference type="NCBI Taxonomy" id="43"/>
    <lineage>
        <taxon>Bacteria</taxon>
        <taxon>Pseudomonadati</taxon>
        <taxon>Myxococcota</taxon>
        <taxon>Myxococcia</taxon>
        <taxon>Myxococcales</taxon>
        <taxon>Cystobacterineae</taxon>
        <taxon>Archangiaceae</taxon>
        <taxon>Cystobacter</taxon>
    </lineage>
</organism>
<dbReference type="Gene3D" id="3.90.1580.10">
    <property type="entry name" value="paralog of FGE (formylglycine-generating enzyme)"/>
    <property type="match status" value="1"/>
</dbReference>
<evidence type="ECO:0000256" key="1">
    <source>
        <dbReference type="ARBA" id="ARBA00022679"/>
    </source>
</evidence>
<evidence type="ECO:0000259" key="7">
    <source>
        <dbReference type="PROSITE" id="PS50011"/>
    </source>
</evidence>
<evidence type="ECO:0000256" key="2">
    <source>
        <dbReference type="ARBA" id="ARBA00022741"/>
    </source>
</evidence>
<evidence type="ECO:0000256" key="5">
    <source>
        <dbReference type="PROSITE-ProRule" id="PRU10141"/>
    </source>
</evidence>
<feature type="region of interest" description="Disordered" evidence="6">
    <location>
        <begin position="274"/>
        <end position="300"/>
    </location>
</feature>
<keyword evidence="2 5" id="KW-0547">Nucleotide-binding</keyword>
<keyword evidence="8" id="KW-0723">Serine/threonine-protein kinase</keyword>
<dbReference type="InterPro" id="IPR042095">
    <property type="entry name" value="SUMF_sf"/>
</dbReference>
<dbReference type="PANTHER" id="PTHR43289:SF34">
    <property type="entry name" value="SERINE_THREONINE-PROTEIN KINASE YBDM-RELATED"/>
    <property type="match status" value="1"/>
</dbReference>
<dbReference type="InterPro" id="IPR011009">
    <property type="entry name" value="Kinase-like_dom_sf"/>
</dbReference>
<dbReference type="Gene3D" id="1.10.510.10">
    <property type="entry name" value="Transferase(Phosphotransferase) domain 1"/>
    <property type="match status" value="1"/>
</dbReference>